<dbReference type="PANTHER" id="PTHR11496:SF102">
    <property type="entry name" value="ALCOHOL DEHYDROGENASE 4"/>
    <property type="match status" value="1"/>
</dbReference>
<dbReference type="AlphaFoldDB" id="A0A1S8D089"/>
<sequence length="386" mass="41515">MNCFSFDTVKQIICAAGSRHQLGEHCKRLGLSHVMFVTDSGIVQYQLHHDALTSLNNVGIEYTIYDQVLADPPDHVILAAVEQATSKHIDGVIGYGGGSSMDVAKLIAILANPQQTQALSDMYGVGNIQGQRLPLIQVPTTAGTGSEVTSVAIVTTGETTKMGVVSPVLYADIALLDAELTTGLPPAVTAATGIDAMVHAIEAYTSVHKKNLYSDMLAKQALVLLDQNLQTAVHEGHNLEARQNMLFGAMLAGQAFANSPVAAVHALAYPLGGHYHISHGLSNALVLCEVIRFNLSHAARHYAELMLILNPAAQGSDMELANQLIDRLEQHILDSGLPCRLNQLNIPEQDLEMLARDAMLQTRLLVNNPRELNHADALAIYQAVYA</sequence>
<keyword evidence="3" id="KW-0560">Oxidoreductase</keyword>
<dbReference type="Pfam" id="PF25137">
    <property type="entry name" value="ADH_Fe_C"/>
    <property type="match status" value="1"/>
</dbReference>
<reference evidence="7 8" key="1">
    <citation type="submission" date="2016-10" db="EMBL/GenBank/DDBJ databases">
        <title>Draft Genome sequence of Alkanindiges sp. strain H1.</title>
        <authorList>
            <person name="Subhash Y."/>
            <person name="Lee S."/>
        </authorList>
    </citation>
    <scope>NUCLEOTIDE SEQUENCE [LARGE SCALE GENOMIC DNA]</scope>
    <source>
        <strain evidence="7 8">H1</strain>
    </source>
</reference>
<evidence type="ECO:0000313" key="7">
    <source>
        <dbReference type="EMBL" id="ONG42321.1"/>
    </source>
</evidence>
<dbReference type="GO" id="GO:0046872">
    <property type="term" value="F:metal ion binding"/>
    <property type="evidence" value="ECO:0007669"/>
    <property type="project" value="InterPro"/>
</dbReference>
<dbReference type="InterPro" id="IPR018211">
    <property type="entry name" value="ADH_Fe_CS"/>
</dbReference>
<dbReference type="FunFam" id="1.20.1090.10:FF:000001">
    <property type="entry name" value="Aldehyde-alcohol dehydrogenase"/>
    <property type="match status" value="1"/>
</dbReference>
<evidence type="ECO:0000256" key="3">
    <source>
        <dbReference type="ARBA" id="ARBA00023002"/>
    </source>
</evidence>
<evidence type="ECO:0000259" key="5">
    <source>
        <dbReference type="Pfam" id="PF00465"/>
    </source>
</evidence>
<feature type="domain" description="Alcohol dehydrogenase iron-type/glycerol dehydrogenase GldA" evidence="5">
    <location>
        <begin position="11"/>
        <end position="177"/>
    </location>
</feature>
<gene>
    <name evidence="7" type="ORF">BKE30_00510</name>
</gene>
<dbReference type="PROSITE" id="PS00913">
    <property type="entry name" value="ADH_IRON_1"/>
    <property type="match status" value="1"/>
</dbReference>
<evidence type="ECO:0000313" key="8">
    <source>
        <dbReference type="Proteomes" id="UP000192132"/>
    </source>
</evidence>
<dbReference type="GO" id="GO:0004022">
    <property type="term" value="F:alcohol dehydrogenase (NAD+) activity"/>
    <property type="evidence" value="ECO:0007669"/>
    <property type="project" value="TreeGrafter"/>
</dbReference>
<dbReference type="OrthoDB" id="9815791at2"/>
<dbReference type="SUPFAM" id="SSF56796">
    <property type="entry name" value="Dehydroquinate synthase-like"/>
    <property type="match status" value="1"/>
</dbReference>
<organism evidence="7 8">
    <name type="scientific">Alkanindiges hydrocarboniclasticus</name>
    <dbReference type="NCBI Taxonomy" id="1907941"/>
    <lineage>
        <taxon>Bacteria</taxon>
        <taxon>Pseudomonadati</taxon>
        <taxon>Pseudomonadota</taxon>
        <taxon>Gammaproteobacteria</taxon>
        <taxon>Moraxellales</taxon>
        <taxon>Moraxellaceae</taxon>
        <taxon>Alkanindiges</taxon>
    </lineage>
</organism>
<dbReference type="Gene3D" id="1.20.1090.10">
    <property type="entry name" value="Dehydroquinate synthase-like - alpha domain"/>
    <property type="match status" value="1"/>
</dbReference>
<keyword evidence="8" id="KW-1185">Reference proteome</keyword>
<protein>
    <submittedName>
        <fullName evidence="7">Alcohol dehydrogenase</fullName>
    </submittedName>
</protein>
<evidence type="ECO:0000259" key="6">
    <source>
        <dbReference type="Pfam" id="PF25137"/>
    </source>
</evidence>
<dbReference type="PANTHER" id="PTHR11496">
    <property type="entry name" value="ALCOHOL DEHYDROGENASE"/>
    <property type="match status" value="1"/>
</dbReference>
<dbReference type="InterPro" id="IPR039697">
    <property type="entry name" value="Alcohol_dehydrogenase_Fe"/>
</dbReference>
<dbReference type="STRING" id="1907941.BKE30_00510"/>
<evidence type="ECO:0000256" key="4">
    <source>
        <dbReference type="ARBA" id="ARBA00023027"/>
    </source>
</evidence>
<evidence type="ECO:0000256" key="1">
    <source>
        <dbReference type="ARBA" id="ARBA00001962"/>
    </source>
</evidence>
<comment type="cofactor">
    <cofactor evidence="1">
        <name>Fe cation</name>
        <dbReference type="ChEBI" id="CHEBI:24875"/>
    </cofactor>
</comment>
<dbReference type="Gene3D" id="3.40.50.1970">
    <property type="match status" value="1"/>
</dbReference>
<comment type="similarity">
    <text evidence="2">Belongs to the iron-containing alcohol dehydrogenase family.</text>
</comment>
<comment type="caution">
    <text evidence="7">The sequence shown here is derived from an EMBL/GenBank/DDBJ whole genome shotgun (WGS) entry which is preliminary data.</text>
</comment>
<dbReference type="RefSeq" id="WP_076876708.1">
    <property type="nucleotide sequence ID" value="NZ_MLCN01000001.1"/>
</dbReference>
<evidence type="ECO:0000256" key="2">
    <source>
        <dbReference type="ARBA" id="ARBA00007358"/>
    </source>
</evidence>
<dbReference type="Proteomes" id="UP000192132">
    <property type="component" value="Unassembled WGS sequence"/>
</dbReference>
<dbReference type="Pfam" id="PF00465">
    <property type="entry name" value="Fe-ADH"/>
    <property type="match status" value="1"/>
</dbReference>
<dbReference type="InterPro" id="IPR056798">
    <property type="entry name" value="ADH_Fe_C"/>
</dbReference>
<name>A0A1S8D089_9GAMM</name>
<accession>A0A1S8D089</accession>
<keyword evidence="4" id="KW-0520">NAD</keyword>
<dbReference type="InterPro" id="IPR001670">
    <property type="entry name" value="ADH_Fe/GldA"/>
</dbReference>
<dbReference type="EMBL" id="MLCN01000001">
    <property type="protein sequence ID" value="ONG42321.1"/>
    <property type="molecule type" value="Genomic_DNA"/>
</dbReference>
<dbReference type="FunFam" id="3.40.50.1970:FF:000003">
    <property type="entry name" value="Alcohol dehydrogenase, iron-containing"/>
    <property type="match status" value="1"/>
</dbReference>
<feature type="domain" description="Fe-containing alcohol dehydrogenase-like C-terminal" evidence="6">
    <location>
        <begin position="189"/>
        <end position="385"/>
    </location>
</feature>
<proteinExistence type="inferred from homology"/>
<dbReference type="CDD" id="cd08193">
    <property type="entry name" value="HVD"/>
    <property type="match status" value="1"/>
</dbReference>